<organism evidence="1">
    <name type="scientific">Clostridium botulinum</name>
    <dbReference type="NCBI Taxonomy" id="1491"/>
    <lineage>
        <taxon>Bacteria</taxon>
        <taxon>Bacillati</taxon>
        <taxon>Bacillota</taxon>
        <taxon>Clostridia</taxon>
        <taxon>Eubacteriales</taxon>
        <taxon>Clostridiaceae</taxon>
        <taxon>Clostridium</taxon>
    </lineage>
</organism>
<keyword evidence="1" id="KW-0614">Plasmid</keyword>
<reference evidence="1" key="1">
    <citation type="submission" date="2016-05" db="EMBL/GenBank/DDBJ databases">
        <authorList>
            <person name="Lavstsen T."/>
            <person name="Jespersen J.S."/>
        </authorList>
    </citation>
    <scope>NUCLEOTIDE SEQUENCE</scope>
    <source>
        <strain evidence="1">CDC69096</strain>
        <plasmid evidence="1">pNPD8_2</plasmid>
    </source>
</reference>
<keyword evidence="1" id="KW-0418">Kinase</keyword>
<gene>
    <name evidence="1" type="ORF">NPD8_3811</name>
</gene>
<keyword evidence="1" id="KW-0808">Transferase</keyword>
<dbReference type="EMBL" id="CP015702">
    <property type="protein sequence ID" value="APU86946.1"/>
    <property type="molecule type" value="Genomic_DNA"/>
</dbReference>
<dbReference type="RefSeq" id="WP_236893287.1">
    <property type="nucleotide sequence ID" value="NZ_CP015702.1"/>
</dbReference>
<proteinExistence type="predicted"/>
<sequence length="88" mass="10200">MINGHEVIVYKGDFSANPFGDRHPMLGGKKLNFLEPKLNRDGIKANFDYRSAGAWDEELIKDAVLMRVNGYSYVLIDYKRPFYVKTHF</sequence>
<dbReference type="AlphaFoldDB" id="A0A1L7JMK6"/>
<name>A0A1L7JMK6_CLOBO</name>
<dbReference type="GO" id="GO:0016301">
    <property type="term" value="F:kinase activity"/>
    <property type="evidence" value="ECO:0007669"/>
    <property type="project" value="UniProtKB-KW"/>
</dbReference>
<accession>A0A1L7JMK6</accession>
<geneLocation type="plasmid" evidence="1">
    <name>pNPD8_2</name>
</geneLocation>
<protein>
    <submittedName>
        <fullName evidence="1">Putative sensor histidine kinase</fullName>
    </submittedName>
</protein>
<evidence type="ECO:0000313" key="1">
    <source>
        <dbReference type="EMBL" id="APU86946.1"/>
    </source>
</evidence>